<dbReference type="EMBL" id="KB467832">
    <property type="protein sequence ID" value="PCH34615.1"/>
    <property type="molecule type" value="Genomic_DNA"/>
</dbReference>
<name>A0A2H3IYV5_WOLCO</name>
<evidence type="ECO:0000313" key="2">
    <source>
        <dbReference type="EMBL" id="PCH34615.1"/>
    </source>
</evidence>
<feature type="transmembrane region" description="Helical" evidence="1">
    <location>
        <begin position="113"/>
        <end position="134"/>
    </location>
</feature>
<evidence type="ECO:0000256" key="1">
    <source>
        <dbReference type="SAM" id="Phobius"/>
    </source>
</evidence>
<dbReference type="OrthoDB" id="2756573at2759"/>
<feature type="transmembrane region" description="Helical" evidence="1">
    <location>
        <begin position="37"/>
        <end position="55"/>
    </location>
</feature>
<sequence length="218" mass="24014">MKIANDGHWSYDYVVYVGTIPVCTQDSDISTSVYNRLLFATRICAVLGDAVVLIITWRHTYRIRREANEANMKTSFLTLLLMDGTLYFSCLLSLSALQLATALVLEKEINSTFLTYTSTFISPISSVLISRFMLNLRQVSRGDNGQVNSPTLSSVPALWGVESSSQMASLRFVGNMGAPLDHGASWGSLAGTDADADVLESEEYLMHENDDGTSDEKF</sequence>
<gene>
    <name evidence="2" type="ORF">WOLCODRAFT_139467</name>
</gene>
<dbReference type="Proteomes" id="UP000218811">
    <property type="component" value="Unassembled WGS sequence"/>
</dbReference>
<dbReference type="AlphaFoldDB" id="A0A2H3IYV5"/>
<evidence type="ECO:0000313" key="3">
    <source>
        <dbReference type="Proteomes" id="UP000218811"/>
    </source>
</evidence>
<protein>
    <submittedName>
        <fullName evidence="2">Uncharacterized protein</fullName>
    </submittedName>
</protein>
<reference evidence="2 3" key="1">
    <citation type="journal article" date="2012" name="Science">
        <title>The Paleozoic origin of enzymatic lignin decomposition reconstructed from 31 fungal genomes.</title>
        <authorList>
            <person name="Floudas D."/>
            <person name="Binder M."/>
            <person name="Riley R."/>
            <person name="Barry K."/>
            <person name="Blanchette R.A."/>
            <person name="Henrissat B."/>
            <person name="Martinez A.T."/>
            <person name="Otillar R."/>
            <person name="Spatafora J.W."/>
            <person name="Yadav J.S."/>
            <person name="Aerts A."/>
            <person name="Benoit I."/>
            <person name="Boyd A."/>
            <person name="Carlson A."/>
            <person name="Copeland A."/>
            <person name="Coutinho P.M."/>
            <person name="de Vries R.P."/>
            <person name="Ferreira P."/>
            <person name="Findley K."/>
            <person name="Foster B."/>
            <person name="Gaskell J."/>
            <person name="Glotzer D."/>
            <person name="Gorecki P."/>
            <person name="Heitman J."/>
            <person name="Hesse C."/>
            <person name="Hori C."/>
            <person name="Igarashi K."/>
            <person name="Jurgens J.A."/>
            <person name="Kallen N."/>
            <person name="Kersten P."/>
            <person name="Kohler A."/>
            <person name="Kuees U."/>
            <person name="Kumar T.K.A."/>
            <person name="Kuo A."/>
            <person name="LaButti K."/>
            <person name="Larrondo L.F."/>
            <person name="Lindquist E."/>
            <person name="Ling A."/>
            <person name="Lombard V."/>
            <person name="Lucas S."/>
            <person name="Lundell T."/>
            <person name="Martin R."/>
            <person name="McLaughlin D.J."/>
            <person name="Morgenstern I."/>
            <person name="Morin E."/>
            <person name="Murat C."/>
            <person name="Nagy L.G."/>
            <person name="Nolan M."/>
            <person name="Ohm R.A."/>
            <person name="Patyshakuliyeva A."/>
            <person name="Rokas A."/>
            <person name="Ruiz-Duenas F.J."/>
            <person name="Sabat G."/>
            <person name="Salamov A."/>
            <person name="Samejima M."/>
            <person name="Schmutz J."/>
            <person name="Slot J.C."/>
            <person name="St John F."/>
            <person name="Stenlid J."/>
            <person name="Sun H."/>
            <person name="Sun S."/>
            <person name="Syed K."/>
            <person name="Tsang A."/>
            <person name="Wiebenga A."/>
            <person name="Young D."/>
            <person name="Pisabarro A."/>
            <person name="Eastwood D.C."/>
            <person name="Martin F."/>
            <person name="Cullen D."/>
            <person name="Grigoriev I.V."/>
            <person name="Hibbett D.S."/>
        </authorList>
    </citation>
    <scope>NUCLEOTIDE SEQUENCE [LARGE SCALE GENOMIC DNA]</scope>
    <source>
        <strain evidence="2 3">MD-104</strain>
    </source>
</reference>
<dbReference type="STRING" id="742152.A0A2H3IYV5"/>
<proteinExistence type="predicted"/>
<accession>A0A2H3IYV5</accession>
<keyword evidence="1" id="KW-1133">Transmembrane helix</keyword>
<keyword evidence="3" id="KW-1185">Reference proteome</keyword>
<keyword evidence="1" id="KW-0472">Membrane</keyword>
<organism evidence="2 3">
    <name type="scientific">Wolfiporia cocos (strain MD-104)</name>
    <name type="common">Brown rot fungus</name>
    <dbReference type="NCBI Taxonomy" id="742152"/>
    <lineage>
        <taxon>Eukaryota</taxon>
        <taxon>Fungi</taxon>
        <taxon>Dikarya</taxon>
        <taxon>Basidiomycota</taxon>
        <taxon>Agaricomycotina</taxon>
        <taxon>Agaricomycetes</taxon>
        <taxon>Polyporales</taxon>
        <taxon>Phaeolaceae</taxon>
        <taxon>Wolfiporia</taxon>
    </lineage>
</organism>
<dbReference type="OMA" id="IANDGHW"/>
<feature type="transmembrane region" description="Helical" evidence="1">
    <location>
        <begin position="76"/>
        <end position="101"/>
    </location>
</feature>
<keyword evidence="1" id="KW-0812">Transmembrane</keyword>